<dbReference type="EMBL" id="JACYTP010000007">
    <property type="protein sequence ID" value="MBD8513555.1"/>
    <property type="molecule type" value="Genomic_DNA"/>
</dbReference>
<dbReference type="InterPro" id="IPR016161">
    <property type="entry name" value="Ald_DH/histidinol_DH"/>
</dbReference>
<evidence type="ECO:0000256" key="3">
    <source>
        <dbReference type="ARBA" id="ARBA00023027"/>
    </source>
</evidence>
<keyword evidence="2" id="KW-0560">Oxidoreductase</keyword>
<evidence type="ECO:0000256" key="1">
    <source>
        <dbReference type="ARBA" id="ARBA00009986"/>
    </source>
</evidence>
<keyword evidence="6" id="KW-1185">Reference proteome</keyword>
<comment type="caution">
    <text evidence="5">The sequence shown here is derived from an EMBL/GenBank/DDBJ whole genome shotgun (WGS) entry which is preliminary data.</text>
</comment>
<dbReference type="InterPro" id="IPR016162">
    <property type="entry name" value="Ald_DH_N"/>
</dbReference>
<dbReference type="SUPFAM" id="SSF53720">
    <property type="entry name" value="ALDH-like"/>
    <property type="match status" value="1"/>
</dbReference>
<dbReference type="Proteomes" id="UP000649768">
    <property type="component" value="Unassembled WGS sequence"/>
</dbReference>
<name>A0ABR9BLW4_9GAMM</name>
<dbReference type="RefSeq" id="WP_192016236.1">
    <property type="nucleotide sequence ID" value="NZ_JACYTP010000007.1"/>
</dbReference>
<comment type="similarity">
    <text evidence="1">Belongs to the aldehyde dehydrogenase family.</text>
</comment>
<dbReference type="InterPro" id="IPR016163">
    <property type="entry name" value="Ald_DH_C"/>
</dbReference>
<accession>A0ABR9BLW4</accession>
<dbReference type="InterPro" id="IPR015590">
    <property type="entry name" value="Aldehyde_DH_dom"/>
</dbReference>
<evidence type="ECO:0000313" key="6">
    <source>
        <dbReference type="Proteomes" id="UP000649768"/>
    </source>
</evidence>
<dbReference type="PANTHER" id="PTHR43720">
    <property type="entry name" value="2-AMINOMUCONIC SEMIALDEHYDE DEHYDROGENASE"/>
    <property type="match status" value="1"/>
</dbReference>
<gene>
    <name evidence="5" type="ORF">IFO68_12820</name>
</gene>
<protein>
    <submittedName>
        <fullName evidence="5">Aldehyde dehydrogenase family protein</fullName>
    </submittedName>
</protein>
<keyword evidence="3" id="KW-0520">NAD</keyword>
<organism evidence="5 6">
    <name type="scientific">Photobacterium arenosum</name>
    <dbReference type="NCBI Taxonomy" id="2774143"/>
    <lineage>
        <taxon>Bacteria</taxon>
        <taxon>Pseudomonadati</taxon>
        <taxon>Pseudomonadota</taxon>
        <taxon>Gammaproteobacteria</taxon>
        <taxon>Vibrionales</taxon>
        <taxon>Vibrionaceae</taxon>
        <taxon>Photobacterium</taxon>
    </lineage>
</organism>
<evidence type="ECO:0000259" key="4">
    <source>
        <dbReference type="Pfam" id="PF00171"/>
    </source>
</evidence>
<proteinExistence type="inferred from homology"/>
<evidence type="ECO:0000256" key="2">
    <source>
        <dbReference type="ARBA" id="ARBA00023002"/>
    </source>
</evidence>
<dbReference type="Gene3D" id="3.40.605.10">
    <property type="entry name" value="Aldehyde Dehydrogenase, Chain A, domain 1"/>
    <property type="match status" value="1"/>
</dbReference>
<sequence>MGTEKLSLSEVPTIKAITPVSQGNITRYVTVSDITGKDFAHLIQLPRMFIIHAVNTLRKGKQLTADERKIALKKAGQLFHSGTVCGFNPDDYVNQVVSVTGLPEGVVKKALQKIGDATSHAFRDSALGIAKGVPDAYSDQVKQSGCAQVVRKGAVLAVVAPGNGTGVHALWPQAIALGYRVVIRPSEREPWTAQRLVQALTESGLADYVVMLPTAHDGVEEIIEAADLSIVYGGEDTVIRYENRSDVLVQGPGRSKMVIGDDYPQQDAFELVFESVLGLGGAACVCTSCVFIEGDAAAFARAFQDYVYNRLQDPQERERYLPQLSSHRYDWWLQQVEQYQGFIFSKPEVFSLKSGTRQVMPLVMLADSTDQPIVQLELPVASVTFVPFQHQACLSFLAPALVVSVATKKATLIQSISEIPEIRNLYIGQVPTIWMQAHVPHDGYIAEFLTRSRGYRVDFG</sequence>
<feature type="domain" description="Aldehyde dehydrogenase" evidence="4">
    <location>
        <begin position="157"/>
        <end position="385"/>
    </location>
</feature>
<evidence type="ECO:0000313" key="5">
    <source>
        <dbReference type="EMBL" id="MBD8513555.1"/>
    </source>
</evidence>
<dbReference type="Pfam" id="PF00171">
    <property type="entry name" value="Aldedh"/>
    <property type="match status" value="1"/>
</dbReference>
<dbReference type="Gene3D" id="3.40.309.10">
    <property type="entry name" value="Aldehyde Dehydrogenase, Chain A, domain 2"/>
    <property type="match status" value="1"/>
</dbReference>
<dbReference type="PANTHER" id="PTHR43720:SF2">
    <property type="entry name" value="2-AMINOMUCONIC SEMIALDEHYDE DEHYDROGENASE"/>
    <property type="match status" value="1"/>
</dbReference>
<reference evidence="5 6" key="1">
    <citation type="submission" date="2020-09" db="EMBL/GenBank/DDBJ databases">
        <title>Photobacterium sp. CAU 1568 isolated from sand of Sido Beach.</title>
        <authorList>
            <person name="Kim W."/>
        </authorList>
    </citation>
    <scope>NUCLEOTIDE SEQUENCE [LARGE SCALE GENOMIC DNA]</scope>
    <source>
        <strain evidence="5 6">CAU 1568</strain>
    </source>
</reference>